<dbReference type="Pfam" id="PF12951">
    <property type="entry name" value="PATR"/>
    <property type="match status" value="1"/>
</dbReference>
<dbReference type="PROSITE" id="PS51257">
    <property type="entry name" value="PROKAR_LIPOPROTEIN"/>
    <property type="match status" value="1"/>
</dbReference>
<organism evidence="6 7">
    <name type="scientific">Leptotrichia wadei</name>
    <dbReference type="NCBI Taxonomy" id="157687"/>
    <lineage>
        <taxon>Bacteria</taxon>
        <taxon>Fusobacteriati</taxon>
        <taxon>Fusobacteriota</taxon>
        <taxon>Fusobacteriia</taxon>
        <taxon>Fusobacteriales</taxon>
        <taxon>Leptotrichiaceae</taxon>
        <taxon>Leptotrichia</taxon>
    </lineage>
</organism>
<keyword evidence="2" id="KW-0645">Protease</keyword>
<dbReference type="SUPFAM" id="SSF103515">
    <property type="entry name" value="Autotransporter"/>
    <property type="match status" value="1"/>
</dbReference>
<dbReference type="PANTHER" id="PTHR35037:SF3">
    <property type="entry name" value="C-TERMINAL REGION OF AIDA-LIKE PROTEIN"/>
    <property type="match status" value="1"/>
</dbReference>
<dbReference type="NCBIfam" id="TIGR01414">
    <property type="entry name" value="autotrans_barl"/>
    <property type="match status" value="1"/>
</dbReference>
<proteinExistence type="inferred from homology"/>
<dbReference type="InterPro" id="IPR036852">
    <property type="entry name" value="Peptidase_S8/S53_dom_sf"/>
</dbReference>
<feature type="compositionally biased region" description="Polar residues" evidence="3">
    <location>
        <begin position="26"/>
        <end position="59"/>
    </location>
</feature>
<evidence type="ECO:0000313" key="6">
    <source>
        <dbReference type="EMBL" id="BBM46620.1"/>
    </source>
</evidence>
<feature type="signal peptide" evidence="4">
    <location>
        <begin position="1"/>
        <end position="18"/>
    </location>
</feature>
<feature type="active site" description="Charge relay system" evidence="2">
    <location>
        <position position="173"/>
    </location>
</feature>
<keyword evidence="2" id="KW-0720">Serine protease</keyword>
<evidence type="ECO:0000256" key="2">
    <source>
        <dbReference type="PROSITE-ProRule" id="PRU01240"/>
    </source>
</evidence>
<dbReference type="Gene3D" id="3.40.50.200">
    <property type="entry name" value="Peptidase S8/S53 domain"/>
    <property type="match status" value="1"/>
</dbReference>
<dbReference type="RefSeq" id="WP_146959424.1">
    <property type="nucleotide sequence ID" value="NZ_AP019834.1"/>
</dbReference>
<dbReference type="NCBIfam" id="TIGR02601">
    <property type="entry name" value="autotrns_rpt"/>
    <property type="match status" value="1"/>
</dbReference>
<sequence>MKKTLLLISLITVLSSCGGGGGGSSQTSQATPTAPHSTQPSQNPDQITGNIGSNESSSVGQNTGNIGGTNNGNNNRQVVQPQNPASKPQTPTVDNRFPKPVDSREITGQGVKVGVLDSDFLSGKNAKTENFHIKVINSFGIGDTFDKVIEEEFGDRMTTLVKNNTKSTDKSDHGLIVATILAGNNGKGAKKSEVYGASISNGPAYQVDIEYYRQMYNNGVRIYNQSLGHENIQFDNPQGIYIAPDKTNEFDYKKQFQQTVYIPDGSYSEEQLKNKADEIIKFYEEAIENGSLFVWAAGNKPLYGVDFEAGLPYYNRKLQKGWIAVVGVKVNPDGTITDYPNRLAHAGGAAYWSIAANGDCELPGCNKHGSSFAAPKVTATAVKLKEKFPWMTGHEIQQTILTTADRIYDSMNEDGKLSLNFGWGLLNEKKALKGPAEFNNILIVGPNANAGGLKGQFNANVGNSMTSIFENDITGDAGLKKSGNGTLILTGNNSYAGDTTIDEGKLEIYGNNTSDITISSQGTLVTYPTAIINKKDGIPKSVYNNGGTFENRGSGAIITGNYIATAGSITKAEIGSKLIVNGTVNLNGESATLQTLSNGRYITAKPLSMTVIEAEKGIEGNFGKVETPELVNGTTEVKGNKLSVKLSRKNVLDYVKKIAGTDEMQENTAQNIETAFQKLDEKIENGTLENVSQFEKKAAKLQSLSSTARAAVLDSLSGQIYASAQALTFGHSQTVNKDLSNRLVMLGTLDNVGDKFGLWVSGFGANGKLKQDGYGTGDTKVFGGQVGIDKQFGENLILGTALSYSKADVKFDRYGGKSDANNFGFSLYGRLGNKNNPLYLQGRLGAGFVDSDVERDIILGSNDYSQAKINHNDKVYSGYLETGYDIKNKNGDFVVTPFVGLTHDMVQRGSFSEKDSQFGLTAEKKTYNQTAALVGLRVGKSVNWNGGSKTTFQGYVTHQKAFKDEDLSFDARYTGLPGAKFKVKGIGLSKNKTWVGAGALTEVNKSFGWYVNYDGSIDSGKGKGSNNVYTTGVRINF</sequence>
<evidence type="ECO:0000256" key="1">
    <source>
        <dbReference type="ARBA" id="ARBA00022729"/>
    </source>
</evidence>
<keyword evidence="2" id="KW-0378">Hydrolase</keyword>
<dbReference type="GO" id="GO:0006508">
    <property type="term" value="P:proteolysis"/>
    <property type="evidence" value="ECO:0007669"/>
    <property type="project" value="UniProtKB-KW"/>
</dbReference>
<dbReference type="EMBL" id="AP019834">
    <property type="protein sequence ID" value="BBM46620.1"/>
    <property type="molecule type" value="Genomic_DNA"/>
</dbReference>
<feature type="chain" id="PRO_5021818030" evidence="4">
    <location>
        <begin position="19"/>
        <end position="1037"/>
    </location>
</feature>
<feature type="active site" description="Charge relay system" evidence="2">
    <location>
        <position position="371"/>
    </location>
</feature>
<dbReference type="SMART" id="SM00869">
    <property type="entry name" value="Autotransporter"/>
    <property type="match status" value="1"/>
</dbReference>
<evidence type="ECO:0000259" key="5">
    <source>
        <dbReference type="PROSITE" id="PS51208"/>
    </source>
</evidence>
<gene>
    <name evidence="6" type="ORF">JMUB3933_0094</name>
</gene>
<name>A0A510K4S0_9FUSO</name>
<dbReference type="InterPro" id="IPR051551">
    <property type="entry name" value="Autotransporter_adhesion"/>
</dbReference>
<evidence type="ECO:0000313" key="7">
    <source>
        <dbReference type="Proteomes" id="UP000321397"/>
    </source>
</evidence>
<dbReference type="InterPro" id="IPR036709">
    <property type="entry name" value="Autotransporte_beta_dom_sf"/>
</dbReference>
<dbReference type="InterPro" id="IPR013425">
    <property type="entry name" value="Autotrns_rpt"/>
</dbReference>
<feature type="active site" description="Charge relay system" evidence="2">
    <location>
        <position position="117"/>
    </location>
</feature>
<dbReference type="InterPro" id="IPR034061">
    <property type="entry name" value="Peptidases_S8_Autotransporter"/>
</dbReference>
<dbReference type="GO" id="GO:0004252">
    <property type="term" value="F:serine-type endopeptidase activity"/>
    <property type="evidence" value="ECO:0007669"/>
    <property type="project" value="UniProtKB-UniRule"/>
</dbReference>
<protein>
    <submittedName>
        <fullName evidence="6">Outer membrane autotransporter barrel domain-containing protein</fullName>
    </submittedName>
</protein>
<dbReference type="PANTHER" id="PTHR35037">
    <property type="entry name" value="C-TERMINAL REGION OF AIDA-LIKE PROTEIN"/>
    <property type="match status" value="1"/>
</dbReference>
<dbReference type="InterPro" id="IPR005546">
    <property type="entry name" value="Autotransporte_beta"/>
</dbReference>
<dbReference type="CDD" id="cd04848">
    <property type="entry name" value="Peptidases_S8_Autotransporter_serine_protease_like"/>
    <property type="match status" value="1"/>
</dbReference>
<keyword evidence="1 4" id="KW-0732">Signal</keyword>
<evidence type="ECO:0000256" key="4">
    <source>
        <dbReference type="SAM" id="SignalP"/>
    </source>
</evidence>
<evidence type="ECO:0000256" key="3">
    <source>
        <dbReference type="SAM" id="MobiDB-lite"/>
    </source>
</evidence>
<feature type="compositionally biased region" description="Low complexity" evidence="3">
    <location>
        <begin position="71"/>
        <end position="84"/>
    </location>
</feature>
<dbReference type="Proteomes" id="UP000321397">
    <property type="component" value="Chromosome"/>
</dbReference>
<feature type="compositionally biased region" description="Basic and acidic residues" evidence="3">
    <location>
        <begin position="96"/>
        <end position="105"/>
    </location>
</feature>
<dbReference type="SUPFAM" id="SSF52743">
    <property type="entry name" value="Subtilisin-like"/>
    <property type="match status" value="1"/>
</dbReference>
<dbReference type="AlphaFoldDB" id="A0A510K4S0"/>
<feature type="region of interest" description="Disordered" evidence="3">
    <location>
        <begin position="17"/>
        <end position="108"/>
    </location>
</feature>
<dbReference type="Pfam" id="PF03797">
    <property type="entry name" value="Autotransporter"/>
    <property type="match status" value="1"/>
</dbReference>
<reference evidence="6 7" key="1">
    <citation type="submission" date="2019-07" db="EMBL/GenBank/DDBJ databases">
        <title>Complete Genome Sequence of Leptotrichia wadei Strain JMUB3933.</title>
        <authorList>
            <person name="Watanabe S."/>
            <person name="Cui L."/>
        </authorList>
    </citation>
    <scope>NUCLEOTIDE SEQUENCE [LARGE SCALE GENOMIC DNA]</scope>
    <source>
        <strain evidence="6 7">JMUB3933</strain>
    </source>
</reference>
<dbReference type="Gene3D" id="2.40.128.130">
    <property type="entry name" value="Autotransporter beta-domain"/>
    <property type="match status" value="1"/>
</dbReference>
<dbReference type="InterPro" id="IPR000209">
    <property type="entry name" value="Peptidase_S8/S53_dom"/>
</dbReference>
<accession>A0A510K4S0</accession>
<dbReference type="PROSITE" id="PS51208">
    <property type="entry name" value="AUTOTRANSPORTER"/>
    <property type="match status" value="1"/>
</dbReference>
<dbReference type="PROSITE" id="PS51892">
    <property type="entry name" value="SUBTILASE"/>
    <property type="match status" value="1"/>
</dbReference>
<comment type="similarity">
    <text evidence="2">Belongs to the peptidase S8 family.</text>
</comment>
<dbReference type="GO" id="GO:0019867">
    <property type="term" value="C:outer membrane"/>
    <property type="evidence" value="ECO:0007669"/>
    <property type="project" value="InterPro"/>
</dbReference>
<feature type="domain" description="Autotransporter" evidence="5">
    <location>
        <begin position="751"/>
        <end position="1037"/>
    </location>
</feature>
<dbReference type="Pfam" id="PF00082">
    <property type="entry name" value="Peptidase_S8"/>
    <property type="match status" value="1"/>
</dbReference>
<dbReference type="InterPro" id="IPR006315">
    <property type="entry name" value="OM_autotransptr_brl_dom"/>
</dbReference>